<name>A0A815CBM9_9BILA</name>
<gene>
    <name evidence="2" type="ORF">GPM918_LOCUS27581</name>
    <name evidence="3" type="ORF">SRO942_LOCUS27931</name>
</gene>
<evidence type="ECO:0000313" key="3">
    <source>
        <dbReference type="EMBL" id="CAF4077465.1"/>
    </source>
</evidence>
<organism evidence="2 4">
    <name type="scientific">Didymodactylos carnosus</name>
    <dbReference type="NCBI Taxonomy" id="1234261"/>
    <lineage>
        <taxon>Eukaryota</taxon>
        <taxon>Metazoa</taxon>
        <taxon>Spiralia</taxon>
        <taxon>Gnathifera</taxon>
        <taxon>Rotifera</taxon>
        <taxon>Eurotatoria</taxon>
        <taxon>Bdelloidea</taxon>
        <taxon>Philodinida</taxon>
        <taxon>Philodinidae</taxon>
        <taxon>Didymodactylos</taxon>
    </lineage>
</organism>
<accession>A0A815CBM9</accession>
<dbReference type="Proteomes" id="UP000663829">
    <property type="component" value="Unassembled WGS sequence"/>
</dbReference>
<evidence type="ECO:0000313" key="2">
    <source>
        <dbReference type="EMBL" id="CAF1281519.1"/>
    </source>
</evidence>
<reference evidence="2" key="1">
    <citation type="submission" date="2021-02" db="EMBL/GenBank/DDBJ databases">
        <authorList>
            <person name="Nowell W R."/>
        </authorList>
    </citation>
    <scope>NUCLEOTIDE SEQUENCE</scope>
</reference>
<sequence>MASRKNLNIRNDKDKEDEEEEMDQEHRTEQESCVVDHGDFSSGGTIFIQELRETDSDTQLTAGEQESVNSHTNEISEIPVSSTEDLQCEESLRTSQLQISNEILPMIHANPSIEETQPQVIEIISTQEYVLEVPPLVYIAPEEFLMVDNFALQIPSHNESRERSLSVNIDYSTYTRVAISQEEPDELTTPSDIEPPLSEIKLRQPINEVIDRNTILQDQIDAGKQGDQLLTGNEQRNDNVGIFRKRSYSDSGIPPVTNNIKRNRRTVG</sequence>
<evidence type="ECO:0000313" key="4">
    <source>
        <dbReference type="Proteomes" id="UP000663829"/>
    </source>
</evidence>
<dbReference type="EMBL" id="CAJNOQ010011637">
    <property type="protein sequence ID" value="CAF1281519.1"/>
    <property type="molecule type" value="Genomic_DNA"/>
</dbReference>
<dbReference type="EMBL" id="CAJOBC010028128">
    <property type="protein sequence ID" value="CAF4077465.1"/>
    <property type="molecule type" value="Genomic_DNA"/>
</dbReference>
<feature type="region of interest" description="Disordered" evidence="1">
    <location>
        <begin position="1"/>
        <end position="40"/>
    </location>
</feature>
<feature type="compositionally biased region" description="Basic and acidic residues" evidence="1">
    <location>
        <begin position="24"/>
        <end position="39"/>
    </location>
</feature>
<dbReference type="AlphaFoldDB" id="A0A815CBM9"/>
<feature type="region of interest" description="Disordered" evidence="1">
    <location>
        <begin position="247"/>
        <end position="268"/>
    </location>
</feature>
<protein>
    <submittedName>
        <fullName evidence="2">Uncharacterized protein</fullName>
    </submittedName>
</protein>
<comment type="caution">
    <text evidence="2">The sequence shown here is derived from an EMBL/GenBank/DDBJ whole genome shotgun (WGS) entry which is preliminary data.</text>
</comment>
<evidence type="ECO:0000256" key="1">
    <source>
        <dbReference type="SAM" id="MobiDB-lite"/>
    </source>
</evidence>
<proteinExistence type="predicted"/>
<dbReference type="Proteomes" id="UP000681722">
    <property type="component" value="Unassembled WGS sequence"/>
</dbReference>
<keyword evidence="4" id="KW-1185">Reference proteome</keyword>